<feature type="transmembrane region" description="Helical" evidence="5">
    <location>
        <begin position="121"/>
        <end position="143"/>
    </location>
</feature>
<protein>
    <submittedName>
        <fullName evidence="7">MFS general substrate transporter</fullName>
    </submittedName>
</protein>
<dbReference type="OrthoDB" id="9986881at2759"/>
<sequence>MPSKHEKLVDFDGNGDPLRPINWPMRKKVVTTVLYGMTTAIATWLSSIYTSASQSISTEFHISPEVSTLGVTLFLFGFGLGPLLWAPMSEAYGRKIAVLPPLFVSACFVFGTAAAKDIQTILITRFFAGFFSAAPVTNTGGVLRDIWSNEQRGVAVLGYSASVNMAPLLSPIVGAALVQSSLGWRWTHYLTGILMLALLGLDLIFLDETYDKVILVRKAEKLRKETGDWALHARHEEDLNMADLVHKFLARPFQLLLTPICFLMVLYASFVYGIVFLNFSAFDIEYAQIRGWSPVNASLPLLSILVGCAIGGVVCYYNQGFYTRHLHANNDRAVPEARLPPMMIGSVSLAAGLFIFAWTSSPNITWVASCVGGALMGLGFFGIFQGTTNYLVDTFGEYGASAIGAQTLMRNIFAGSFPLFTRQMFGKLGIDWGVSLLGFIAVVMIPIPFLFYLKGKMIRARGAFSRESDD</sequence>
<feature type="transmembrane region" description="Helical" evidence="5">
    <location>
        <begin position="255"/>
        <end position="277"/>
    </location>
</feature>
<dbReference type="InterPro" id="IPR011701">
    <property type="entry name" value="MFS"/>
</dbReference>
<dbReference type="PROSITE" id="PS50850">
    <property type="entry name" value="MFS"/>
    <property type="match status" value="1"/>
</dbReference>
<evidence type="ECO:0000313" key="7">
    <source>
        <dbReference type="EMBL" id="KAF2664696.1"/>
    </source>
</evidence>
<keyword evidence="2 5" id="KW-0812">Transmembrane</keyword>
<name>A0A6A6TZ54_9PEZI</name>
<dbReference type="AlphaFoldDB" id="A0A6A6TZ54"/>
<dbReference type="FunFam" id="1.20.1250.20:FF:000011">
    <property type="entry name" value="MFS multidrug transporter, putative"/>
    <property type="match status" value="1"/>
</dbReference>
<feature type="transmembrane region" description="Helical" evidence="5">
    <location>
        <begin position="29"/>
        <end position="49"/>
    </location>
</feature>
<feature type="transmembrane region" description="Helical" evidence="5">
    <location>
        <begin position="364"/>
        <end position="386"/>
    </location>
</feature>
<dbReference type="Gene3D" id="1.20.1250.20">
    <property type="entry name" value="MFS general substrate transporter like domains"/>
    <property type="match status" value="1"/>
</dbReference>
<dbReference type="Pfam" id="PF07690">
    <property type="entry name" value="MFS_1"/>
    <property type="match status" value="1"/>
</dbReference>
<reference evidence="7" key="1">
    <citation type="journal article" date="2020" name="Stud. Mycol.">
        <title>101 Dothideomycetes genomes: a test case for predicting lifestyles and emergence of pathogens.</title>
        <authorList>
            <person name="Haridas S."/>
            <person name="Albert R."/>
            <person name="Binder M."/>
            <person name="Bloem J."/>
            <person name="Labutti K."/>
            <person name="Salamov A."/>
            <person name="Andreopoulos B."/>
            <person name="Baker S."/>
            <person name="Barry K."/>
            <person name="Bills G."/>
            <person name="Bluhm B."/>
            <person name="Cannon C."/>
            <person name="Castanera R."/>
            <person name="Culley D."/>
            <person name="Daum C."/>
            <person name="Ezra D."/>
            <person name="Gonzalez J."/>
            <person name="Henrissat B."/>
            <person name="Kuo A."/>
            <person name="Liang C."/>
            <person name="Lipzen A."/>
            <person name="Lutzoni F."/>
            <person name="Magnuson J."/>
            <person name="Mondo S."/>
            <person name="Nolan M."/>
            <person name="Ohm R."/>
            <person name="Pangilinan J."/>
            <person name="Park H.-J."/>
            <person name="Ramirez L."/>
            <person name="Alfaro M."/>
            <person name="Sun H."/>
            <person name="Tritt A."/>
            <person name="Yoshinaga Y."/>
            <person name="Zwiers L.-H."/>
            <person name="Turgeon B."/>
            <person name="Goodwin S."/>
            <person name="Spatafora J."/>
            <person name="Crous P."/>
            <person name="Grigoriev I."/>
        </authorList>
    </citation>
    <scope>NUCLEOTIDE SEQUENCE</scope>
    <source>
        <strain evidence="7">CBS 115976</strain>
    </source>
</reference>
<dbReference type="GO" id="GO:0022857">
    <property type="term" value="F:transmembrane transporter activity"/>
    <property type="evidence" value="ECO:0007669"/>
    <property type="project" value="InterPro"/>
</dbReference>
<evidence type="ECO:0000259" key="6">
    <source>
        <dbReference type="PROSITE" id="PS50850"/>
    </source>
</evidence>
<dbReference type="CDD" id="cd17323">
    <property type="entry name" value="MFS_Tpo1_MDR_like"/>
    <property type="match status" value="1"/>
</dbReference>
<dbReference type="EMBL" id="MU004242">
    <property type="protein sequence ID" value="KAF2664696.1"/>
    <property type="molecule type" value="Genomic_DNA"/>
</dbReference>
<gene>
    <name evidence="7" type="ORF">BT63DRAFT_379016</name>
</gene>
<feature type="domain" description="Major facilitator superfamily (MFS) profile" evidence="6">
    <location>
        <begin position="24"/>
        <end position="458"/>
    </location>
</feature>
<evidence type="ECO:0000256" key="5">
    <source>
        <dbReference type="SAM" id="Phobius"/>
    </source>
</evidence>
<dbReference type="Proteomes" id="UP000799302">
    <property type="component" value="Unassembled WGS sequence"/>
</dbReference>
<dbReference type="PANTHER" id="PTHR23502">
    <property type="entry name" value="MAJOR FACILITATOR SUPERFAMILY"/>
    <property type="match status" value="1"/>
</dbReference>
<feature type="transmembrane region" description="Helical" evidence="5">
    <location>
        <begin position="398"/>
        <end position="420"/>
    </location>
</feature>
<feature type="transmembrane region" description="Helical" evidence="5">
    <location>
        <begin position="297"/>
        <end position="318"/>
    </location>
</feature>
<feature type="transmembrane region" description="Helical" evidence="5">
    <location>
        <begin position="339"/>
        <end position="358"/>
    </location>
</feature>
<feature type="transmembrane region" description="Helical" evidence="5">
    <location>
        <begin position="432"/>
        <end position="453"/>
    </location>
</feature>
<dbReference type="InterPro" id="IPR020846">
    <property type="entry name" value="MFS_dom"/>
</dbReference>
<evidence type="ECO:0000256" key="3">
    <source>
        <dbReference type="ARBA" id="ARBA00022989"/>
    </source>
</evidence>
<dbReference type="SUPFAM" id="SSF103473">
    <property type="entry name" value="MFS general substrate transporter"/>
    <property type="match status" value="1"/>
</dbReference>
<feature type="transmembrane region" description="Helical" evidence="5">
    <location>
        <begin position="155"/>
        <end position="180"/>
    </location>
</feature>
<keyword evidence="3 5" id="KW-1133">Transmembrane helix</keyword>
<proteinExistence type="predicted"/>
<dbReference type="InterPro" id="IPR036259">
    <property type="entry name" value="MFS_trans_sf"/>
</dbReference>
<feature type="transmembrane region" description="Helical" evidence="5">
    <location>
        <begin position="186"/>
        <end position="206"/>
    </location>
</feature>
<accession>A0A6A6TZ54</accession>
<feature type="transmembrane region" description="Helical" evidence="5">
    <location>
        <begin position="98"/>
        <end position="115"/>
    </location>
</feature>
<evidence type="ECO:0000256" key="2">
    <source>
        <dbReference type="ARBA" id="ARBA00022692"/>
    </source>
</evidence>
<feature type="transmembrane region" description="Helical" evidence="5">
    <location>
        <begin position="69"/>
        <end position="86"/>
    </location>
</feature>
<evidence type="ECO:0000313" key="8">
    <source>
        <dbReference type="Proteomes" id="UP000799302"/>
    </source>
</evidence>
<organism evidence="7 8">
    <name type="scientific">Microthyrium microscopicum</name>
    <dbReference type="NCBI Taxonomy" id="703497"/>
    <lineage>
        <taxon>Eukaryota</taxon>
        <taxon>Fungi</taxon>
        <taxon>Dikarya</taxon>
        <taxon>Ascomycota</taxon>
        <taxon>Pezizomycotina</taxon>
        <taxon>Dothideomycetes</taxon>
        <taxon>Dothideomycetes incertae sedis</taxon>
        <taxon>Microthyriales</taxon>
        <taxon>Microthyriaceae</taxon>
        <taxon>Microthyrium</taxon>
    </lineage>
</organism>
<dbReference type="GO" id="GO:0005886">
    <property type="term" value="C:plasma membrane"/>
    <property type="evidence" value="ECO:0007669"/>
    <property type="project" value="TreeGrafter"/>
</dbReference>
<keyword evidence="4 5" id="KW-0472">Membrane</keyword>
<dbReference type="PANTHER" id="PTHR23502:SF59">
    <property type="entry name" value="MULTIDRUG TRANSPORTER, PUTATIVE (AFU_ORTHOLOGUE AFUA_1G10370)-RELATED"/>
    <property type="match status" value="1"/>
</dbReference>
<evidence type="ECO:0000256" key="4">
    <source>
        <dbReference type="ARBA" id="ARBA00023136"/>
    </source>
</evidence>
<evidence type="ECO:0000256" key="1">
    <source>
        <dbReference type="ARBA" id="ARBA00004141"/>
    </source>
</evidence>
<comment type="subcellular location">
    <subcellularLocation>
        <location evidence="1">Membrane</location>
        <topology evidence="1">Multi-pass membrane protein</topology>
    </subcellularLocation>
</comment>
<keyword evidence="8" id="KW-1185">Reference proteome</keyword>